<protein>
    <recommendedName>
        <fullName evidence="5">Exocyst complex component SEC15</fullName>
    </recommendedName>
</protein>
<feature type="domain" description="Exocyst complex component EXOC6/Sec15 N-terminal" evidence="7">
    <location>
        <begin position="70"/>
        <end position="239"/>
    </location>
</feature>
<evidence type="ECO:0000256" key="5">
    <source>
        <dbReference type="PIRNR" id="PIRNR025007"/>
    </source>
</evidence>
<evidence type="ECO:0000256" key="4">
    <source>
        <dbReference type="ARBA" id="ARBA00023054"/>
    </source>
</evidence>
<dbReference type="GeneID" id="36564907"/>
<dbReference type="GO" id="GO:0016020">
    <property type="term" value="C:membrane"/>
    <property type="evidence" value="ECO:0007669"/>
    <property type="project" value="TreeGrafter"/>
</dbReference>
<dbReference type="Proteomes" id="UP000241107">
    <property type="component" value="Unassembled WGS sequence"/>
</dbReference>
<keyword evidence="2 5" id="KW-0813">Transport</keyword>
<dbReference type="PIRSF" id="PIRSF025007">
    <property type="entry name" value="Sec15"/>
    <property type="match status" value="1"/>
</dbReference>
<dbReference type="GO" id="GO:0006893">
    <property type="term" value="P:Golgi to plasma membrane transport"/>
    <property type="evidence" value="ECO:0007669"/>
    <property type="project" value="TreeGrafter"/>
</dbReference>
<dbReference type="OrthoDB" id="10267033at2759"/>
<gene>
    <name evidence="8" type="ORF">C7M61_001517</name>
</gene>
<evidence type="ECO:0000259" key="6">
    <source>
        <dbReference type="Pfam" id="PF04091"/>
    </source>
</evidence>
<dbReference type="InterPro" id="IPR048359">
    <property type="entry name" value="EXOC6_Sec15_N"/>
</dbReference>
<dbReference type="GO" id="GO:0090522">
    <property type="term" value="P:vesicle tethering involved in exocytosis"/>
    <property type="evidence" value="ECO:0007669"/>
    <property type="project" value="UniProtKB-UniRule"/>
</dbReference>
<sequence>MAPSKVSNAGQTNGSAKGKLDIDSVQLEKLFIRDADVFQTTLDSEDYLDSLAPLIKDALKANALSEFIGKLNDIVKQKDSELNDISLGSARDINKCIKSIDGVSQESASLSKTMQHVNNYLNKSAFELVARKKALIKSKETTGKVNETIMTLNLCNQVLEINNKILELIKQQKSFSALKLIDELQTIHLPKVKDFSFSVKIVNSIPHMTNMIKEESFESLKMWLTTHLERKIDRIGDLLYENLYKLDEHWESLRNDSRGGFLLPHRLNSPIEVSMRDPELAFHVFESEELGISLNPIYDCILVYNSLKDSSTLSGMYHKEWMEKYRKIIHPITLSATKSYDRLPYSQEPSVLFPDLNSLETYLRKISAFFVADKELNTRTKFELRSNTTSDDLWESYVLKLKPVLLNFLNTRKWLRDDLDLLSNFKECLGHFLQVMENSQFKITELYEIMIIIFRDYFGPILIEDFRLEFMTSIQSDHYMPLGVSEREDYDNVMKLCWYRRDASFAPKNVKSMPISFPFSEDYVHYCLGIRTLMQDILDFVSRQYNYDLNEINRIIVEEIFERVLGDEPGVGICNDIKEFISKNSGNKEIVVQSFSNLEYYVYSLYEIGKLLDSKLRRYNGIGIMNIDTNSIFKLRAIELFTSVRKFSEDTIFSMVDQKLAELVDSVEYDDWYPATPNSDPNFFILDFSLFLENMFNSIFSNLPSSFKTLGLFRSYDFISEHFLNILVNARGFNKIAIQNFDLDVRHLELSMARLADSGNTDEQGGSVALQSTFAELRQTIDMLLLDDYEEFKKNASFRMRRFDRLKYETAVGLVKKMKRDVDADDDEAAVGNDTAGSISSGLERENSVFGHSAAKFQQWRLMRRNDNHQQ</sequence>
<evidence type="ECO:0000313" key="8">
    <source>
        <dbReference type="EMBL" id="PSK39712.1"/>
    </source>
</evidence>
<accession>A0A2P7YUR8</accession>
<comment type="similarity">
    <text evidence="1 5">Belongs to the SEC15 family.</text>
</comment>
<dbReference type="GO" id="GO:0006886">
    <property type="term" value="P:intracellular protein transport"/>
    <property type="evidence" value="ECO:0007669"/>
    <property type="project" value="InterPro"/>
</dbReference>
<keyword evidence="3 5" id="KW-0268">Exocytosis</keyword>
<organism evidence="8 9">
    <name type="scientific">Candidozyma pseudohaemuli</name>
    <dbReference type="NCBI Taxonomy" id="418784"/>
    <lineage>
        <taxon>Eukaryota</taxon>
        <taxon>Fungi</taxon>
        <taxon>Dikarya</taxon>
        <taxon>Ascomycota</taxon>
        <taxon>Saccharomycotina</taxon>
        <taxon>Pichiomycetes</taxon>
        <taxon>Metschnikowiaceae</taxon>
        <taxon>Candidozyma</taxon>
    </lineage>
</organism>
<evidence type="ECO:0000313" key="9">
    <source>
        <dbReference type="Proteomes" id="UP000241107"/>
    </source>
</evidence>
<dbReference type="InterPro" id="IPR007225">
    <property type="entry name" value="EXOC6/Sec15"/>
</dbReference>
<dbReference type="Gene3D" id="1.20.58.670">
    <property type="entry name" value="Dsl1p vesicle tethering complex, Tip20p subunit, domain D"/>
    <property type="match status" value="1"/>
</dbReference>
<dbReference type="VEuPathDB" id="FungiDB:C7M61_001517"/>
<dbReference type="RefSeq" id="XP_024714802.1">
    <property type="nucleotide sequence ID" value="XM_024856922.1"/>
</dbReference>
<dbReference type="Pfam" id="PF04091">
    <property type="entry name" value="Sec15_C"/>
    <property type="match status" value="1"/>
</dbReference>
<keyword evidence="9" id="KW-1185">Reference proteome</keyword>
<dbReference type="AlphaFoldDB" id="A0A2P7YUR8"/>
<evidence type="ECO:0000256" key="1">
    <source>
        <dbReference type="ARBA" id="ARBA00007944"/>
    </source>
</evidence>
<evidence type="ECO:0000259" key="7">
    <source>
        <dbReference type="Pfam" id="PF20651"/>
    </source>
</evidence>
<comment type="caution">
    <text evidence="8">The sequence shown here is derived from an EMBL/GenBank/DDBJ whole genome shotgun (WGS) entry which is preliminary data.</text>
</comment>
<dbReference type="PANTHER" id="PTHR12702">
    <property type="entry name" value="SEC15"/>
    <property type="match status" value="1"/>
</dbReference>
<dbReference type="InterPro" id="IPR046361">
    <property type="entry name" value="EXOC6/Sec15_C"/>
</dbReference>
<feature type="domain" description="Exocyst complex subunit EXOC6/Sec15 C-terminal" evidence="6">
    <location>
        <begin position="445"/>
        <end position="817"/>
    </location>
</feature>
<dbReference type="InterPro" id="IPR042045">
    <property type="entry name" value="EXOC6/Sec15_C_dom1"/>
</dbReference>
<dbReference type="GO" id="GO:0000145">
    <property type="term" value="C:exocyst"/>
    <property type="evidence" value="ECO:0007669"/>
    <property type="project" value="UniProtKB-UniRule"/>
</dbReference>
<comment type="function">
    <text evidence="5">Component of the exocyst complex involved in the docking of exocytic vesicles with fusion sites on the plasma membrane.</text>
</comment>
<name>A0A2P7YUR8_9ASCO</name>
<dbReference type="STRING" id="418784.A0A2P7YUR8"/>
<dbReference type="InterPro" id="IPR042044">
    <property type="entry name" value="EXOC6PINT-1/Sec15/Tip20_C_dom2"/>
</dbReference>
<proteinExistence type="inferred from homology"/>
<dbReference type="PANTHER" id="PTHR12702:SF0">
    <property type="entry name" value="EXOCYST COMPLEX COMPONENT 6"/>
    <property type="match status" value="1"/>
</dbReference>
<keyword evidence="4" id="KW-0175">Coiled coil</keyword>
<dbReference type="Pfam" id="PF20651">
    <property type="entry name" value="EXOC6_Sec15_N"/>
    <property type="match status" value="1"/>
</dbReference>
<reference evidence="8 9" key="1">
    <citation type="submission" date="2018-03" db="EMBL/GenBank/DDBJ databases">
        <title>Candida pseudohaemulonii genome assembly and annotation.</title>
        <authorList>
            <person name="Munoz J.F."/>
            <person name="Gade L.G."/>
            <person name="Chow N.A."/>
            <person name="Litvintseva A.P."/>
            <person name="Loparev V.N."/>
            <person name="Cuomo C.A."/>
        </authorList>
    </citation>
    <scope>NUCLEOTIDE SEQUENCE [LARGE SCALE GENOMIC DNA]</scope>
    <source>
        <strain evidence="8 9">B12108</strain>
    </source>
</reference>
<dbReference type="EMBL" id="PYFQ01000002">
    <property type="protein sequence ID" value="PSK39712.1"/>
    <property type="molecule type" value="Genomic_DNA"/>
</dbReference>
<evidence type="ECO:0000256" key="2">
    <source>
        <dbReference type="ARBA" id="ARBA00022448"/>
    </source>
</evidence>
<dbReference type="Gene3D" id="1.10.357.30">
    <property type="entry name" value="Exocyst complex subunit Sec15 C-terminal domain, N-terminal subdomain"/>
    <property type="match status" value="1"/>
</dbReference>
<evidence type="ECO:0000256" key="3">
    <source>
        <dbReference type="ARBA" id="ARBA00022483"/>
    </source>
</evidence>